<comment type="caution">
    <text evidence="1">The sequence shown here is derived from an EMBL/GenBank/DDBJ whole genome shotgun (WGS) entry which is preliminary data.</text>
</comment>
<protein>
    <submittedName>
        <fullName evidence="1">ComN-like post-transcriptional regulator</fullName>
    </submittedName>
</protein>
<sequence>MNKDNIVNDKDVRLALTLKTSQLKREQIKNITYQQVVKTMKEFVWKNKTIRHVHDAVNDVMSLQASTVVAYLSYCAIEKGSSMGLDKIEGVMRGDLDE</sequence>
<dbReference type="EMBL" id="SODD01000004">
    <property type="protein sequence ID" value="TDW25544.1"/>
    <property type="molecule type" value="Genomic_DNA"/>
</dbReference>
<proteinExistence type="predicted"/>
<reference evidence="1 2" key="1">
    <citation type="submission" date="2019-03" db="EMBL/GenBank/DDBJ databases">
        <title>Genomic Encyclopedia of Type Strains, Phase IV (KMG-IV): sequencing the most valuable type-strain genomes for metagenomic binning, comparative biology and taxonomic classification.</title>
        <authorList>
            <person name="Goeker M."/>
        </authorList>
    </citation>
    <scope>NUCLEOTIDE SEQUENCE [LARGE SCALE GENOMIC DNA]</scope>
    <source>
        <strain evidence="1 2">DSM 28867</strain>
    </source>
</reference>
<name>A0A4R8A6X5_9FIRM</name>
<accession>A0A4R8A6X5</accession>
<gene>
    <name evidence="1" type="ORF">EDD63_10473</name>
</gene>
<dbReference type="RefSeq" id="WP_166667516.1">
    <property type="nucleotide sequence ID" value="NZ_SODD01000004.1"/>
</dbReference>
<evidence type="ECO:0000313" key="2">
    <source>
        <dbReference type="Proteomes" id="UP000294743"/>
    </source>
</evidence>
<dbReference type="InterPro" id="IPR025716">
    <property type="entry name" value="Post-transcriptional_regulator"/>
</dbReference>
<dbReference type="Proteomes" id="UP000294743">
    <property type="component" value="Unassembled WGS sequence"/>
</dbReference>
<evidence type="ECO:0000313" key="1">
    <source>
        <dbReference type="EMBL" id="TDW25544.1"/>
    </source>
</evidence>
<dbReference type="AlphaFoldDB" id="A0A4R8A6X5"/>
<keyword evidence="2" id="KW-1185">Reference proteome</keyword>
<organism evidence="1 2">
    <name type="scientific">Breznakia blatticola</name>
    <dbReference type="NCBI Taxonomy" id="1754012"/>
    <lineage>
        <taxon>Bacteria</taxon>
        <taxon>Bacillati</taxon>
        <taxon>Bacillota</taxon>
        <taxon>Erysipelotrichia</taxon>
        <taxon>Erysipelotrichales</taxon>
        <taxon>Erysipelotrichaceae</taxon>
        <taxon>Breznakia</taxon>
    </lineage>
</organism>
<dbReference type="Pfam" id="PF13797">
    <property type="entry name" value="Post_transc_reg"/>
    <property type="match status" value="1"/>
</dbReference>